<accession>A0AAE1MHG7</accession>
<feature type="compositionally biased region" description="Polar residues" evidence="1">
    <location>
        <begin position="77"/>
        <end position="96"/>
    </location>
</feature>
<keyword evidence="3" id="KW-1185">Reference proteome</keyword>
<dbReference type="Pfam" id="PF05553">
    <property type="entry name" value="DUF761"/>
    <property type="match status" value="1"/>
</dbReference>
<organism evidence="2 3">
    <name type="scientific">Acacia crassicarpa</name>
    <name type="common">northern wattle</name>
    <dbReference type="NCBI Taxonomy" id="499986"/>
    <lineage>
        <taxon>Eukaryota</taxon>
        <taxon>Viridiplantae</taxon>
        <taxon>Streptophyta</taxon>
        <taxon>Embryophyta</taxon>
        <taxon>Tracheophyta</taxon>
        <taxon>Spermatophyta</taxon>
        <taxon>Magnoliopsida</taxon>
        <taxon>eudicotyledons</taxon>
        <taxon>Gunneridae</taxon>
        <taxon>Pentapetalae</taxon>
        <taxon>rosids</taxon>
        <taxon>fabids</taxon>
        <taxon>Fabales</taxon>
        <taxon>Fabaceae</taxon>
        <taxon>Caesalpinioideae</taxon>
        <taxon>mimosoid clade</taxon>
        <taxon>Acacieae</taxon>
        <taxon>Acacia</taxon>
    </lineage>
</organism>
<dbReference type="PANTHER" id="PTHR33098:SF112">
    <property type="entry name" value="COTTON FIBER PROTEIN"/>
    <property type="match status" value="1"/>
</dbReference>
<dbReference type="InterPro" id="IPR008480">
    <property type="entry name" value="DUF761_pln"/>
</dbReference>
<reference evidence="2" key="1">
    <citation type="submission" date="2023-10" db="EMBL/GenBank/DDBJ databases">
        <title>Chromosome-level genome of the transformable northern wattle, Acacia crassicarpa.</title>
        <authorList>
            <person name="Massaro I."/>
            <person name="Sinha N.R."/>
            <person name="Poethig S."/>
            <person name="Leichty A.R."/>
        </authorList>
    </citation>
    <scope>NUCLEOTIDE SEQUENCE</scope>
    <source>
        <strain evidence="2">Acra3RX</strain>
        <tissue evidence="2">Leaf</tissue>
    </source>
</reference>
<evidence type="ECO:0000256" key="1">
    <source>
        <dbReference type="SAM" id="MobiDB-lite"/>
    </source>
</evidence>
<gene>
    <name evidence="2" type="ORF">QN277_026515</name>
</gene>
<protein>
    <recommendedName>
        <fullName evidence="4">DUF761 domain-containing protein</fullName>
    </recommendedName>
</protein>
<evidence type="ECO:0000313" key="2">
    <source>
        <dbReference type="EMBL" id="KAK4265464.1"/>
    </source>
</evidence>
<evidence type="ECO:0000313" key="3">
    <source>
        <dbReference type="Proteomes" id="UP001293593"/>
    </source>
</evidence>
<proteinExistence type="predicted"/>
<dbReference type="Proteomes" id="UP001293593">
    <property type="component" value="Unassembled WGS sequence"/>
</dbReference>
<feature type="region of interest" description="Disordered" evidence="1">
    <location>
        <begin position="51"/>
        <end position="98"/>
    </location>
</feature>
<sequence length="139" mass="16074">MNKNNQPSFLSRLRRVVNKVRFLLSSAVLSRTWQIASVIRRASSLPGRQRHLNFTDRQPSGLMICNSDDDPVTTTTSPQASGSPNNNRLVRTTSYPSDEDDIDKRAEIFINKFRRQLQMERQTSLELRYCRTNSFRLSP</sequence>
<comment type="caution">
    <text evidence="2">The sequence shown here is derived from an EMBL/GenBank/DDBJ whole genome shotgun (WGS) entry which is preliminary data.</text>
</comment>
<dbReference type="AlphaFoldDB" id="A0AAE1MHG7"/>
<name>A0AAE1MHG7_9FABA</name>
<dbReference type="EMBL" id="JAWXYG010000008">
    <property type="protein sequence ID" value="KAK4265464.1"/>
    <property type="molecule type" value="Genomic_DNA"/>
</dbReference>
<dbReference type="PANTHER" id="PTHR33098">
    <property type="entry name" value="COTTON FIBER (DUF761)"/>
    <property type="match status" value="1"/>
</dbReference>
<evidence type="ECO:0008006" key="4">
    <source>
        <dbReference type="Google" id="ProtNLM"/>
    </source>
</evidence>